<organism evidence="2 3">
    <name type="scientific">Bacteroides stercoris</name>
    <dbReference type="NCBI Taxonomy" id="46506"/>
    <lineage>
        <taxon>Bacteria</taxon>
        <taxon>Pseudomonadati</taxon>
        <taxon>Bacteroidota</taxon>
        <taxon>Bacteroidia</taxon>
        <taxon>Bacteroidales</taxon>
        <taxon>Bacteroidaceae</taxon>
        <taxon>Bacteroides</taxon>
    </lineage>
</organism>
<dbReference type="AlphaFoldDB" id="A0A413E2N0"/>
<reference evidence="2 3" key="1">
    <citation type="submission" date="2018-08" db="EMBL/GenBank/DDBJ databases">
        <title>A genome reference for cultivated species of the human gut microbiota.</title>
        <authorList>
            <person name="Zou Y."/>
            <person name="Xue W."/>
            <person name="Luo G."/>
        </authorList>
    </citation>
    <scope>NUCLEOTIDE SEQUENCE [LARGE SCALE GENOMIC DNA]</scope>
    <source>
        <strain evidence="2 3">AF05-4</strain>
    </source>
</reference>
<evidence type="ECO:0000256" key="1">
    <source>
        <dbReference type="SAM" id="Phobius"/>
    </source>
</evidence>
<keyword evidence="1" id="KW-0472">Membrane</keyword>
<dbReference type="EMBL" id="QSBD01000009">
    <property type="protein sequence ID" value="RGW97551.1"/>
    <property type="molecule type" value="Genomic_DNA"/>
</dbReference>
<sequence>MLFFMVCIVFINGFMPLSYYRQEAFCKPFLYYFYWWYSMWKDLVLLYFQCEIILFLSLQNRMLTIVNRSVHCCRLFCLQQSAALLTVVGNRFILKEK</sequence>
<proteinExistence type="predicted"/>
<accession>A0A413E2N0</accession>
<evidence type="ECO:0000313" key="2">
    <source>
        <dbReference type="EMBL" id="RGW97551.1"/>
    </source>
</evidence>
<keyword evidence="1" id="KW-0812">Transmembrane</keyword>
<dbReference type="Proteomes" id="UP000284777">
    <property type="component" value="Unassembled WGS sequence"/>
</dbReference>
<name>A0A413E2N0_BACSE</name>
<gene>
    <name evidence="2" type="ORF">DWV41_07760</name>
</gene>
<feature type="transmembrane region" description="Helical" evidence="1">
    <location>
        <begin position="40"/>
        <end position="58"/>
    </location>
</feature>
<evidence type="ECO:0000313" key="3">
    <source>
        <dbReference type="Proteomes" id="UP000284777"/>
    </source>
</evidence>
<protein>
    <submittedName>
        <fullName evidence="2">Uncharacterized protein</fullName>
    </submittedName>
</protein>
<keyword evidence="1" id="KW-1133">Transmembrane helix</keyword>
<comment type="caution">
    <text evidence="2">The sequence shown here is derived from an EMBL/GenBank/DDBJ whole genome shotgun (WGS) entry which is preliminary data.</text>
</comment>